<accession>A0A0A8ZEP0</accession>
<reference evidence="1" key="1">
    <citation type="submission" date="2014-09" db="EMBL/GenBank/DDBJ databases">
        <authorList>
            <person name="Magalhaes I.L.F."/>
            <person name="Oliveira U."/>
            <person name="Santos F.R."/>
            <person name="Vidigal T.H.D.A."/>
            <person name="Brescovit A.D."/>
            <person name="Santos A.J."/>
        </authorList>
    </citation>
    <scope>NUCLEOTIDE SEQUENCE</scope>
    <source>
        <tissue evidence="1">Shoot tissue taken approximately 20 cm above the soil surface</tissue>
    </source>
</reference>
<reference evidence="1" key="2">
    <citation type="journal article" date="2015" name="Data Brief">
        <title>Shoot transcriptome of the giant reed, Arundo donax.</title>
        <authorList>
            <person name="Barrero R.A."/>
            <person name="Guerrero F.D."/>
            <person name="Moolhuijzen P."/>
            <person name="Goolsby J.A."/>
            <person name="Tidwell J."/>
            <person name="Bellgard S.E."/>
            <person name="Bellgard M.I."/>
        </authorList>
    </citation>
    <scope>NUCLEOTIDE SEQUENCE</scope>
    <source>
        <tissue evidence="1">Shoot tissue taken approximately 20 cm above the soil surface</tissue>
    </source>
</reference>
<proteinExistence type="predicted"/>
<name>A0A0A8ZEP0_ARUDO</name>
<evidence type="ECO:0000313" key="1">
    <source>
        <dbReference type="EMBL" id="JAD33352.1"/>
    </source>
</evidence>
<protein>
    <submittedName>
        <fullName evidence="1">Uncharacterized protein</fullName>
    </submittedName>
</protein>
<dbReference type="EMBL" id="GBRH01264543">
    <property type="protein sequence ID" value="JAD33352.1"/>
    <property type="molecule type" value="Transcribed_RNA"/>
</dbReference>
<dbReference type="AlphaFoldDB" id="A0A0A8ZEP0"/>
<organism evidence="1">
    <name type="scientific">Arundo donax</name>
    <name type="common">Giant reed</name>
    <name type="synonym">Donax arundinaceus</name>
    <dbReference type="NCBI Taxonomy" id="35708"/>
    <lineage>
        <taxon>Eukaryota</taxon>
        <taxon>Viridiplantae</taxon>
        <taxon>Streptophyta</taxon>
        <taxon>Embryophyta</taxon>
        <taxon>Tracheophyta</taxon>
        <taxon>Spermatophyta</taxon>
        <taxon>Magnoliopsida</taxon>
        <taxon>Liliopsida</taxon>
        <taxon>Poales</taxon>
        <taxon>Poaceae</taxon>
        <taxon>PACMAD clade</taxon>
        <taxon>Arundinoideae</taxon>
        <taxon>Arundineae</taxon>
        <taxon>Arundo</taxon>
    </lineage>
</organism>
<sequence length="50" mass="5912">MKHIMEASSLRQSQVISHITNPLQNFVRSEEAWPKFPTTLLCQRSKWPMQ</sequence>